<dbReference type="Gramene" id="TVU27248">
    <property type="protein sequence ID" value="TVU27248"/>
    <property type="gene ID" value="EJB05_29845"/>
</dbReference>
<keyword evidence="4" id="KW-1185">Reference proteome</keyword>
<gene>
    <name evidence="2" type="ORF">EJB05_29833</name>
    <name evidence="3" type="ORF">EJB05_29845</name>
</gene>
<feature type="non-terminal residue" evidence="3">
    <location>
        <position position="1"/>
    </location>
</feature>
<evidence type="ECO:0000313" key="4">
    <source>
        <dbReference type="Proteomes" id="UP000324897"/>
    </source>
</evidence>
<dbReference type="EMBL" id="RWGY01000013">
    <property type="protein sequence ID" value="TVU27248.1"/>
    <property type="molecule type" value="Genomic_DNA"/>
</dbReference>
<reference evidence="3 4" key="1">
    <citation type="journal article" date="2019" name="Sci. Rep.">
        <title>A high-quality genome of Eragrostis curvula grass provides insights into Poaceae evolution and supports new strategies to enhance forage quality.</title>
        <authorList>
            <person name="Carballo J."/>
            <person name="Santos B.A.C.M."/>
            <person name="Zappacosta D."/>
            <person name="Garbus I."/>
            <person name="Selva J.P."/>
            <person name="Gallo C.A."/>
            <person name="Diaz A."/>
            <person name="Albertini E."/>
            <person name="Caccamo M."/>
            <person name="Echenique V."/>
        </authorList>
    </citation>
    <scope>NUCLEOTIDE SEQUENCE [LARGE SCALE GENOMIC DNA]</scope>
    <source>
        <strain evidence="4">cv. Victoria</strain>
        <tissue evidence="3">Leaf</tissue>
    </source>
</reference>
<dbReference type="AlphaFoldDB" id="A0A5J9UVG0"/>
<evidence type="ECO:0000313" key="3">
    <source>
        <dbReference type="EMBL" id="TVU27248.1"/>
    </source>
</evidence>
<dbReference type="EMBL" id="RWGY01000013">
    <property type="protein sequence ID" value="TVU27236.1"/>
    <property type="molecule type" value="Genomic_DNA"/>
</dbReference>
<name>A0A5J9UVG0_9POAL</name>
<comment type="caution">
    <text evidence="3">The sequence shown here is derived from an EMBL/GenBank/DDBJ whole genome shotgun (WGS) entry which is preliminary data.</text>
</comment>
<feature type="compositionally biased region" description="Basic and acidic residues" evidence="1">
    <location>
        <begin position="131"/>
        <end position="142"/>
    </location>
</feature>
<proteinExistence type="predicted"/>
<feature type="region of interest" description="Disordered" evidence="1">
    <location>
        <begin position="131"/>
        <end position="151"/>
    </location>
</feature>
<evidence type="ECO:0000313" key="2">
    <source>
        <dbReference type="EMBL" id="TVU27236.1"/>
    </source>
</evidence>
<protein>
    <submittedName>
        <fullName evidence="3">Uncharacterized protein</fullName>
    </submittedName>
</protein>
<dbReference type="Gramene" id="TVU27236">
    <property type="protein sequence ID" value="TVU27236"/>
    <property type="gene ID" value="EJB05_29833"/>
</dbReference>
<sequence>MFLVLLDDLFAGFTSSLFLGDKTVLQIAENPTGFIGGGRGCLSKYSTYSLPILTVTFFLRLFVFVAGLNADPAFATDSLGSFFDRTVSLFSSMSSSLSAKRADVSIDMSPSARPGGGWRVLWRRMRNRTGEFRGQGKTDDVSNNRPAQQDEELQNRGALLYILPGTREN</sequence>
<dbReference type="Proteomes" id="UP000324897">
    <property type="component" value="Chromosome 2"/>
</dbReference>
<evidence type="ECO:0000256" key="1">
    <source>
        <dbReference type="SAM" id="MobiDB-lite"/>
    </source>
</evidence>
<accession>A0A5J9UVG0</accession>
<organism evidence="3 4">
    <name type="scientific">Eragrostis curvula</name>
    <name type="common">weeping love grass</name>
    <dbReference type="NCBI Taxonomy" id="38414"/>
    <lineage>
        <taxon>Eukaryota</taxon>
        <taxon>Viridiplantae</taxon>
        <taxon>Streptophyta</taxon>
        <taxon>Embryophyta</taxon>
        <taxon>Tracheophyta</taxon>
        <taxon>Spermatophyta</taxon>
        <taxon>Magnoliopsida</taxon>
        <taxon>Liliopsida</taxon>
        <taxon>Poales</taxon>
        <taxon>Poaceae</taxon>
        <taxon>PACMAD clade</taxon>
        <taxon>Chloridoideae</taxon>
        <taxon>Eragrostideae</taxon>
        <taxon>Eragrostidinae</taxon>
        <taxon>Eragrostis</taxon>
    </lineage>
</organism>